<dbReference type="Proteomes" id="UP000712157">
    <property type="component" value="Unassembled WGS sequence"/>
</dbReference>
<feature type="transmembrane region" description="Helical" evidence="1">
    <location>
        <begin position="130"/>
        <end position="154"/>
    </location>
</feature>
<gene>
    <name evidence="2" type="ORF">KTH89_03750</name>
</gene>
<feature type="transmembrane region" description="Helical" evidence="1">
    <location>
        <begin position="194"/>
        <end position="212"/>
    </location>
</feature>
<feature type="transmembrane region" description="Helical" evidence="1">
    <location>
        <begin position="97"/>
        <end position="118"/>
    </location>
</feature>
<evidence type="ECO:0000256" key="1">
    <source>
        <dbReference type="SAM" id="Phobius"/>
    </source>
</evidence>
<feature type="transmembrane region" description="Helical" evidence="1">
    <location>
        <begin position="34"/>
        <end position="54"/>
    </location>
</feature>
<reference evidence="2" key="1">
    <citation type="submission" date="2021-06" db="EMBL/GenBank/DDBJ databases">
        <title>Description of novel taxa of the family Lachnospiraceae.</title>
        <authorList>
            <person name="Chaplin A.V."/>
            <person name="Sokolova S.R."/>
            <person name="Pikina A.P."/>
            <person name="Korzhanova M."/>
            <person name="Belova V."/>
            <person name="Korostin D."/>
            <person name="Efimov B.A."/>
        </authorList>
    </citation>
    <scope>NUCLEOTIDE SEQUENCE</scope>
    <source>
        <strain evidence="2">ASD5720</strain>
    </source>
</reference>
<keyword evidence="1" id="KW-1133">Transmembrane helix</keyword>
<keyword evidence="1" id="KW-0472">Membrane</keyword>
<feature type="transmembrane region" description="Helical" evidence="1">
    <location>
        <begin position="60"/>
        <end position="77"/>
    </location>
</feature>
<dbReference type="EMBL" id="JAHQCW010000004">
    <property type="protein sequence ID" value="MBU9735638.1"/>
    <property type="molecule type" value="Genomic_DNA"/>
</dbReference>
<evidence type="ECO:0000313" key="3">
    <source>
        <dbReference type="Proteomes" id="UP000712157"/>
    </source>
</evidence>
<evidence type="ECO:0000313" key="2">
    <source>
        <dbReference type="EMBL" id="MBU9735638.1"/>
    </source>
</evidence>
<feature type="transmembrane region" description="Helical" evidence="1">
    <location>
        <begin position="232"/>
        <end position="250"/>
    </location>
</feature>
<dbReference type="AlphaFoldDB" id="A0A949JV06"/>
<proteinExistence type="predicted"/>
<protein>
    <submittedName>
        <fullName evidence="2">DUF3307 domain-containing protein</fullName>
    </submittedName>
</protein>
<keyword evidence="3" id="KW-1185">Reference proteome</keyword>
<dbReference type="Pfam" id="PF11750">
    <property type="entry name" value="DUF3307"/>
    <property type="match status" value="1"/>
</dbReference>
<dbReference type="InterPro" id="IPR021737">
    <property type="entry name" value="Phage_phiKZ_Orf197"/>
</dbReference>
<accession>A0A949JV06</accession>
<organism evidence="2 3">
    <name type="scientific">Diplocloster agilis</name>
    <dbReference type="NCBI Taxonomy" id="2850323"/>
    <lineage>
        <taxon>Bacteria</taxon>
        <taxon>Bacillati</taxon>
        <taxon>Bacillota</taxon>
        <taxon>Clostridia</taxon>
        <taxon>Lachnospirales</taxon>
        <taxon>Lachnospiraceae</taxon>
        <taxon>Diplocloster</taxon>
    </lineage>
</organism>
<name>A0A949JV06_9FIRM</name>
<keyword evidence="1" id="KW-0812">Transmembrane</keyword>
<comment type="caution">
    <text evidence="2">The sequence shown here is derived from an EMBL/GenBank/DDBJ whole genome shotgun (WGS) entry which is preliminary data.</text>
</comment>
<dbReference type="RefSeq" id="WP_158342272.1">
    <property type="nucleotide sequence ID" value="NZ_JAHQCW010000004.1"/>
</dbReference>
<sequence>MYFKEIFLLLLLAHVIGDFYLQTEKMAENKTDHVRWVLIHCLVYWAAFVIVILPVFNWSLVLYGFLAALLHMGIDMAKYAYTSLSKKKVRALRREQYIFLTDQLLHISVLFFMAYYYTVHVASLPLSHSLTGIFSVTGLSKTACISWITALLLIHKPVNIAISKILIVFKPENKDADREQVHNAGRLIGTIERLIMLIFISLGQYAAIGLVLTAKSIARYDKIVKEPAFAEYYLLGTLLSTVSVIIISFVL</sequence>